<dbReference type="Proteomes" id="UP000321798">
    <property type="component" value="Unassembled WGS sequence"/>
</dbReference>
<dbReference type="InterPro" id="IPR050109">
    <property type="entry name" value="HTH-type_TetR-like_transc_reg"/>
</dbReference>
<dbReference type="EMBL" id="BKAL01000003">
    <property type="protein sequence ID" value="GEP68546.1"/>
    <property type="molecule type" value="Genomic_DNA"/>
</dbReference>
<dbReference type="InterPro" id="IPR009057">
    <property type="entry name" value="Homeodomain-like_sf"/>
</dbReference>
<dbReference type="PANTHER" id="PTHR30055">
    <property type="entry name" value="HTH-TYPE TRANSCRIPTIONAL REGULATOR RUTR"/>
    <property type="match status" value="1"/>
</dbReference>
<evidence type="ECO:0000256" key="1">
    <source>
        <dbReference type="ARBA" id="ARBA00023015"/>
    </source>
</evidence>
<dbReference type="PANTHER" id="PTHR30055:SF234">
    <property type="entry name" value="HTH-TYPE TRANSCRIPTIONAL REGULATOR BETI"/>
    <property type="match status" value="1"/>
</dbReference>
<evidence type="ECO:0000313" key="6">
    <source>
        <dbReference type="EMBL" id="GEP68546.1"/>
    </source>
</evidence>
<evidence type="ECO:0000256" key="3">
    <source>
        <dbReference type="ARBA" id="ARBA00023163"/>
    </source>
</evidence>
<accession>A0A512PBK5</accession>
<dbReference type="InterPro" id="IPR001647">
    <property type="entry name" value="HTH_TetR"/>
</dbReference>
<proteinExistence type="predicted"/>
<dbReference type="GO" id="GO:0000976">
    <property type="term" value="F:transcription cis-regulatory region binding"/>
    <property type="evidence" value="ECO:0007669"/>
    <property type="project" value="TreeGrafter"/>
</dbReference>
<comment type="caution">
    <text evidence="6">The sequence shown here is derived from an EMBL/GenBank/DDBJ whole genome shotgun (WGS) entry which is preliminary data.</text>
</comment>
<dbReference type="PROSITE" id="PS50977">
    <property type="entry name" value="HTH_TETR_2"/>
    <property type="match status" value="1"/>
</dbReference>
<name>A0A512PBK5_9CELL</name>
<protein>
    <submittedName>
        <fullName evidence="6">TetR family transcriptional regulator</fullName>
    </submittedName>
</protein>
<evidence type="ECO:0000256" key="4">
    <source>
        <dbReference type="PROSITE-ProRule" id="PRU00335"/>
    </source>
</evidence>
<keyword evidence="7" id="KW-1185">Reference proteome</keyword>
<dbReference type="Pfam" id="PF00440">
    <property type="entry name" value="TetR_N"/>
    <property type="match status" value="1"/>
</dbReference>
<evidence type="ECO:0000259" key="5">
    <source>
        <dbReference type="PROSITE" id="PS50977"/>
    </source>
</evidence>
<evidence type="ECO:0000313" key="7">
    <source>
        <dbReference type="Proteomes" id="UP000321798"/>
    </source>
</evidence>
<dbReference type="Gene3D" id="1.10.357.10">
    <property type="entry name" value="Tetracycline Repressor, domain 2"/>
    <property type="match status" value="1"/>
</dbReference>
<evidence type="ECO:0000256" key="2">
    <source>
        <dbReference type="ARBA" id="ARBA00023125"/>
    </source>
</evidence>
<feature type="domain" description="HTH tetR-type" evidence="5">
    <location>
        <begin position="14"/>
        <end position="73"/>
    </location>
</feature>
<dbReference type="SUPFAM" id="SSF46689">
    <property type="entry name" value="Homeodomain-like"/>
    <property type="match status" value="1"/>
</dbReference>
<sequence length="188" mass="19831">MVTSTEPAARMTGAQRRDQILAAARRVFAQGGVGASTDDVARAAGVSQPYVVRLFGTKRALLVETYRQACQEILAAMSAVPAGPQADKQMALAYTLLLDDRDLLRLVVLGFNGGVDPEVSALARTTLGETFRLFRERTGADPDAARTFVAQGMLINVLLGVDALEHTGEDPSLDALVQCVLAGTGEAA</sequence>
<gene>
    <name evidence="6" type="ORF">CSO01_12610</name>
</gene>
<organism evidence="6 7">
    <name type="scientific">Cellulomonas soli</name>
    <dbReference type="NCBI Taxonomy" id="931535"/>
    <lineage>
        <taxon>Bacteria</taxon>
        <taxon>Bacillati</taxon>
        <taxon>Actinomycetota</taxon>
        <taxon>Actinomycetes</taxon>
        <taxon>Micrococcales</taxon>
        <taxon>Cellulomonadaceae</taxon>
        <taxon>Cellulomonas</taxon>
    </lineage>
</organism>
<feature type="DNA-binding region" description="H-T-H motif" evidence="4">
    <location>
        <begin position="36"/>
        <end position="55"/>
    </location>
</feature>
<keyword evidence="2 4" id="KW-0238">DNA-binding</keyword>
<dbReference type="PRINTS" id="PR00455">
    <property type="entry name" value="HTHTETR"/>
</dbReference>
<dbReference type="AlphaFoldDB" id="A0A512PBK5"/>
<reference evidence="6 7" key="1">
    <citation type="submission" date="2019-07" db="EMBL/GenBank/DDBJ databases">
        <title>Whole genome shotgun sequence of Cellulomonas soli NBRC 109434.</title>
        <authorList>
            <person name="Hosoyama A."/>
            <person name="Uohara A."/>
            <person name="Ohji S."/>
            <person name="Ichikawa N."/>
        </authorList>
    </citation>
    <scope>NUCLEOTIDE SEQUENCE [LARGE SCALE GENOMIC DNA]</scope>
    <source>
        <strain evidence="6 7">NBRC 109434</strain>
    </source>
</reference>
<dbReference type="RefSeq" id="WP_223203494.1">
    <property type="nucleotide sequence ID" value="NZ_BAABBJ010000009.1"/>
</dbReference>
<keyword evidence="1" id="KW-0805">Transcription regulation</keyword>
<dbReference type="GO" id="GO:0003700">
    <property type="term" value="F:DNA-binding transcription factor activity"/>
    <property type="evidence" value="ECO:0007669"/>
    <property type="project" value="TreeGrafter"/>
</dbReference>
<keyword evidence="3" id="KW-0804">Transcription</keyword>